<accession>A0A844A5J1</accession>
<proteinExistence type="predicted"/>
<name>A0A844A5J1_RHIFR</name>
<evidence type="ECO:0008006" key="3">
    <source>
        <dbReference type="Google" id="ProtNLM"/>
    </source>
</evidence>
<reference evidence="1 2" key="1">
    <citation type="journal article" date="2013" name="Genome Biol.">
        <title>Comparative genomics of the core and accessory genomes of 48 Sinorhizobium strains comprising five genospecies.</title>
        <authorList>
            <person name="Sugawara M."/>
            <person name="Epstein B."/>
            <person name="Badgley B.D."/>
            <person name="Unno T."/>
            <person name="Xu L."/>
            <person name="Reese J."/>
            <person name="Gyaneshwar P."/>
            <person name="Denny R."/>
            <person name="Mudge J."/>
            <person name="Bharti A.K."/>
            <person name="Farmer A.D."/>
            <person name="May G.D."/>
            <person name="Woodward J.E."/>
            <person name="Medigue C."/>
            <person name="Vallenet D."/>
            <person name="Lajus A."/>
            <person name="Rouy Z."/>
            <person name="Martinez-Vaz B."/>
            <person name="Tiffin P."/>
            <person name="Young N.D."/>
            <person name="Sadowsky M.J."/>
        </authorList>
    </citation>
    <scope>NUCLEOTIDE SEQUENCE [LARGE SCALE GENOMIC DNA]</scope>
    <source>
        <strain evidence="1 2">USDA205</strain>
    </source>
</reference>
<sequence length="77" mass="8443">MAIETLAELVKMLADELQRSGTEPREFAEISGVEEDRLELMQTEAWGDLTLVEITAISEALKVDFSQALFIAGSRAG</sequence>
<protein>
    <recommendedName>
        <fullName evidence="3">HTH cro/C1-type domain-containing protein</fullName>
    </recommendedName>
</protein>
<gene>
    <name evidence="1" type="ORF">GHK48_00260</name>
</gene>
<dbReference type="RefSeq" id="WP_042778341.1">
    <property type="nucleotide sequence ID" value="NZ_BJNI01000132.1"/>
</dbReference>
<dbReference type="EMBL" id="WISZ01000006">
    <property type="protein sequence ID" value="MQX06810.1"/>
    <property type="molecule type" value="Genomic_DNA"/>
</dbReference>
<dbReference type="AlphaFoldDB" id="A0A844A5J1"/>
<evidence type="ECO:0000313" key="1">
    <source>
        <dbReference type="EMBL" id="MQX06810.1"/>
    </source>
</evidence>
<dbReference type="Proteomes" id="UP000466694">
    <property type="component" value="Unassembled WGS sequence"/>
</dbReference>
<comment type="caution">
    <text evidence="1">The sequence shown here is derived from an EMBL/GenBank/DDBJ whole genome shotgun (WGS) entry which is preliminary data.</text>
</comment>
<organism evidence="1 2">
    <name type="scientific">Rhizobium fredii</name>
    <name type="common">Sinorhizobium fredii</name>
    <dbReference type="NCBI Taxonomy" id="380"/>
    <lineage>
        <taxon>Bacteria</taxon>
        <taxon>Pseudomonadati</taxon>
        <taxon>Pseudomonadota</taxon>
        <taxon>Alphaproteobacteria</taxon>
        <taxon>Hyphomicrobiales</taxon>
        <taxon>Rhizobiaceae</taxon>
        <taxon>Sinorhizobium/Ensifer group</taxon>
        <taxon>Sinorhizobium</taxon>
    </lineage>
</organism>
<evidence type="ECO:0000313" key="2">
    <source>
        <dbReference type="Proteomes" id="UP000466694"/>
    </source>
</evidence>